<evidence type="ECO:0000256" key="1">
    <source>
        <dbReference type="ARBA" id="ARBA00004906"/>
    </source>
</evidence>
<dbReference type="SMART" id="SM00647">
    <property type="entry name" value="IBR"/>
    <property type="match status" value="2"/>
</dbReference>
<name>K1PA20_MAGGI</name>
<evidence type="ECO:0000313" key="9">
    <source>
        <dbReference type="EMBL" id="EKC20567.1"/>
    </source>
</evidence>
<dbReference type="GO" id="GO:0016740">
    <property type="term" value="F:transferase activity"/>
    <property type="evidence" value="ECO:0007669"/>
    <property type="project" value="UniProtKB-KW"/>
</dbReference>
<accession>K1PA20</accession>
<keyword evidence="3" id="KW-0479">Metal-binding</keyword>
<dbReference type="Gene3D" id="3.30.40.10">
    <property type="entry name" value="Zinc/RING finger domain, C3HC4 (zinc finger)"/>
    <property type="match status" value="1"/>
</dbReference>
<dbReference type="InterPro" id="IPR047546">
    <property type="entry name" value="Rcat_RBR_RNF216"/>
</dbReference>
<comment type="pathway">
    <text evidence="1">Protein modification; protein ubiquitination.</text>
</comment>
<gene>
    <name evidence="9" type="ORF">CGI_10005804</name>
</gene>
<dbReference type="CDD" id="cd14279">
    <property type="entry name" value="CUE"/>
    <property type="match status" value="1"/>
</dbReference>
<dbReference type="PROSITE" id="PS51873">
    <property type="entry name" value="TRIAD"/>
    <property type="match status" value="1"/>
</dbReference>
<dbReference type="Gene3D" id="1.20.120.1750">
    <property type="match status" value="1"/>
</dbReference>
<keyword evidence="2" id="KW-0808">Transferase</keyword>
<evidence type="ECO:0000256" key="4">
    <source>
        <dbReference type="ARBA" id="ARBA00022737"/>
    </source>
</evidence>
<dbReference type="SUPFAM" id="SSF57850">
    <property type="entry name" value="RING/U-box"/>
    <property type="match status" value="3"/>
</dbReference>
<keyword evidence="4" id="KW-0677">Repeat</keyword>
<evidence type="ECO:0000256" key="3">
    <source>
        <dbReference type="ARBA" id="ARBA00022723"/>
    </source>
</evidence>
<evidence type="ECO:0000256" key="8">
    <source>
        <dbReference type="SAM" id="MobiDB-lite"/>
    </source>
</evidence>
<feature type="compositionally biased region" description="Basic and acidic residues" evidence="8">
    <location>
        <begin position="77"/>
        <end position="103"/>
    </location>
</feature>
<dbReference type="HOGENOM" id="CLU_313361_0_0_1"/>
<dbReference type="PROSITE" id="PS51140">
    <property type="entry name" value="CUE"/>
    <property type="match status" value="1"/>
</dbReference>
<dbReference type="InterPro" id="IPR003892">
    <property type="entry name" value="CUE"/>
</dbReference>
<dbReference type="CDD" id="cd20339">
    <property type="entry name" value="BRcat_RBR_RNF216"/>
    <property type="match status" value="1"/>
</dbReference>
<dbReference type="InParanoid" id="K1PA20"/>
<evidence type="ECO:0000256" key="7">
    <source>
        <dbReference type="ARBA" id="ARBA00022833"/>
    </source>
</evidence>
<reference evidence="9" key="1">
    <citation type="journal article" date="2012" name="Nature">
        <title>The oyster genome reveals stress adaptation and complexity of shell formation.</title>
        <authorList>
            <person name="Zhang G."/>
            <person name="Fang X."/>
            <person name="Guo X."/>
            <person name="Li L."/>
            <person name="Luo R."/>
            <person name="Xu F."/>
            <person name="Yang P."/>
            <person name="Zhang L."/>
            <person name="Wang X."/>
            <person name="Qi H."/>
            <person name="Xiong Z."/>
            <person name="Que H."/>
            <person name="Xie Y."/>
            <person name="Holland P.W."/>
            <person name="Paps J."/>
            <person name="Zhu Y."/>
            <person name="Wu F."/>
            <person name="Chen Y."/>
            <person name="Wang J."/>
            <person name="Peng C."/>
            <person name="Meng J."/>
            <person name="Yang L."/>
            <person name="Liu J."/>
            <person name="Wen B."/>
            <person name="Zhang N."/>
            <person name="Huang Z."/>
            <person name="Zhu Q."/>
            <person name="Feng Y."/>
            <person name="Mount A."/>
            <person name="Hedgecock D."/>
            <person name="Xu Z."/>
            <person name="Liu Y."/>
            <person name="Domazet-Loso T."/>
            <person name="Du Y."/>
            <person name="Sun X."/>
            <person name="Zhang S."/>
            <person name="Liu B."/>
            <person name="Cheng P."/>
            <person name="Jiang X."/>
            <person name="Li J."/>
            <person name="Fan D."/>
            <person name="Wang W."/>
            <person name="Fu W."/>
            <person name="Wang T."/>
            <person name="Wang B."/>
            <person name="Zhang J."/>
            <person name="Peng Z."/>
            <person name="Li Y."/>
            <person name="Li N."/>
            <person name="Wang J."/>
            <person name="Chen M."/>
            <person name="He Y."/>
            <person name="Tan F."/>
            <person name="Song X."/>
            <person name="Zheng Q."/>
            <person name="Huang R."/>
            <person name="Yang H."/>
            <person name="Du X."/>
            <person name="Chen L."/>
            <person name="Yang M."/>
            <person name="Gaffney P.M."/>
            <person name="Wang S."/>
            <person name="Luo L."/>
            <person name="She Z."/>
            <person name="Ming Y."/>
            <person name="Huang W."/>
            <person name="Zhang S."/>
            <person name="Huang B."/>
            <person name="Zhang Y."/>
            <person name="Qu T."/>
            <person name="Ni P."/>
            <person name="Miao G."/>
            <person name="Wang J."/>
            <person name="Wang Q."/>
            <person name="Steinberg C.E."/>
            <person name="Wang H."/>
            <person name="Li N."/>
            <person name="Qian L."/>
            <person name="Zhang G."/>
            <person name="Li Y."/>
            <person name="Yang H."/>
            <person name="Liu X."/>
            <person name="Wang J."/>
            <person name="Yin Y."/>
            <person name="Wang J."/>
        </authorList>
    </citation>
    <scope>NUCLEOTIDE SEQUENCE [LARGE SCALE GENOMIC DNA]</scope>
    <source>
        <strain evidence="9">05x7-T-G4-1.051#20</strain>
    </source>
</reference>
<proteinExistence type="predicted"/>
<keyword evidence="6" id="KW-0833">Ubl conjugation pathway</keyword>
<dbReference type="InterPro" id="IPR044066">
    <property type="entry name" value="TRIAD_supradom"/>
</dbReference>
<evidence type="ECO:0008006" key="10">
    <source>
        <dbReference type="Google" id="ProtNLM"/>
    </source>
</evidence>
<dbReference type="GO" id="GO:0043130">
    <property type="term" value="F:ubiquitin binding"/>
    <property type="evidence" value="ECO:0007669"/>
    <property type="project" value="InterPro"/>
</dbReference>
<dbReference type="Pfam" id="PF26191">
    <property type="entry name" value="RING-HC_RBR_RNF216"/>
    <property type="match status" value="1"/>
</dbReference>
<dbReference type="PANTHER" id="PTHR22770:SF47">
    <property type="entry name" value="E3 UBIQUITIN-PROTEIN LIGASE RNF216"/>
    <property type="match status" value="1"/>
</dbReference>
<dbReference type="CDD" id="cd20353">
    <property type="entry name" value="Rcat_RBR_RNF216"/>
    <property type="match status" value="1"/>
</dbReference>
<evidence type="ECO:0000256" key="5">
    <source>
        <dbReference type="ARBA" id="ARBA00022771"/>
    </source>
</evidence>
<dbReference type="EMBL" id="JH817885">
    <property type="protein sequence ID" value="EKC20567.1"/>
    <property type="molecule type" value="Genomic_DNA"/>
</dbReference>
<dbReference type="InterPro" id="IPR051628">
    <property type="entry name" value="LUBAC_E3_Ligases"/>
</dbReference>
<protein>
    <recommendedName>
        <fullName evidence="10">RING-type domain-containing protein</fullName>
    </recommendedName>
</protein>
<dbReference type="Pfam" id="PF26200">
    <property type="entry name" value="Rcat_RNF216"/>
    <property type="match status" value="1"/>
</dbReference>
<dbReference type="InterPro" id="IPR002867">
    <property type="entry name" value="IBR_dom"/>
</dbReference>
<evidence type="ECO:0000256" key="2">
    <source>
        <dbReference type="ARBA" id="ARBA00022679"/>
    </source>
</evidence>
<keyword evidence="5" id="KW-0863">Zinc-finger</keyword>
<dbReference type="InterPro" id="IPR013083">
    <property type="entry name" value="Znf_RING/FYVE/PHD"/>
</dbReference>
<dbReference type="InterPro" id="IPR047545">
    <property type="entry name" value="BRcat_RBR_RNF216"/>
</dbReference>
<dbReference type="GO" id="GO:0008270">
    <property type="term" value="F:zinc ion binding"/>
    <property type="evidence" value="ECO:0007669"/>
    <property type="project" value="UniProtKB-KW"/>
</dbReference>
<dbReference type="PANTHER" id="PTHR22770">
    <property type="entry name" value="UBIQUITIN CONJUGATING ENZYME 7 INTERACTING PROTEIN-RELATED"/>
    <property type="match status" value="1"/>
</dbReference>
<evidence type="ECO:0000256" key="6">
    <source>
        <dbReference type="ARBA" id="ARBA00022786"/>
    </source>
</evidence>
<organism evidence="9">
    <name type="scientific">Magallana gigas</name>
    <name type="common">Pacific oyster</name>
    <name type="synonym">Crassostrea gigas</name>
    <dbReference type="NCBI Taxonomy" id="29159"/>
    <lineage>
        <taxon>Eukaryota</taxon>
        <taxon>Metazoa</taxon>
        <taxon>Spiralia</taxon>
        <taxon>Lophotrochozoa</taxon>
        <taxon>Mollusca</taxon>
        <taxon>Bivalvia</taxon>
        <taxon>Autobranchia</taxon>
        <taxon>Pteriomorphia</taxon>
        <taxon>Ostreida</taxon>
        <taxon>Ostreoidea</taxon>
        <taxon>Ostreidae</taxon>
        <taxon>Magallana</taxon>
    </lineage>
</organism>
<dbReference type="InterPro" id="IPR047544">
    <property type="entry name" value="RING-HC_RBR_RNF216"/>
</dbReference>
<dbReference type="CDD" id="cd16630">
    <property type="entry name" value="RING-HC_RBR_RNF216"/>
    <property type="match status" value="1"/>
</dbReference>
<keyword evidence="7" id="KW-0862">Zinc</keyword>
<dbReference type="AlphaFoldDB" id="K1PA20"/>
<sequence>MEESVKNGPSSAKKAKVEKEGNGSADENSHESGGFALSAEEEKNNDLFDQDTEPYVIESCESNENLFGGGDVGPTNKDADSSVRERAETPVVELEEKEKRDSPSKVKKIESVLQDAKLITNIVDGIDVEMVYEKLRSRRGNPNRVDLVINEVLEDVEKMKKGRVGADLKEEAAFVEDLVKVIDKATANLSKLPMTAGEIQQMLNEHKARVDRVDYVVSQILVKHYKRSTNQKEEYIDDMMKVLSSVPTADPGKIYELIEKNCRDTDRVQKVIDHLQNNHGPSGSLRKESSLPTDPKYLEDPLYRDMRIVCKVLPEKEPTEIYEFLAAHHDKKNRLQVVIEELMKSGTDSQSFLESVDANSPSISDVMRIGTNGSLPKNIQEEVDELMEIFPDCDPNYLYDKLEEHTNDKERLKNIAMELFEYKNYPKLKDTLDERKRQAKHNQIQHLQFEMESFLVRFPDPTGTFLKADKEMTPSYKDHAMQQLRREFRQLKKSYITKVLETHNYHYHLSKREIEQDIVNITANSRKLRKQPLSEEECHLPREPDEFFYYEKLFSENEEEIRRYLHDKKQVYELRLQEARDNGELMECQCCFDEECLFEDMAACPEGHLFCKTCIRRSSEVVIGEGKTDFKCLNGSCSEKFSLAILQHVLPTNVFSIVLKKMQEEEIKMADIPDLVSCPFCSFATIMPDQNDKVFKCLNPDCLKESCRLCKEPNHVPLRCDEVEKQGETDMRTYIEARLTEAMIRRCHRCQKAFVKEFGCNKMTCTCGASSCYVCRAEDIDYNHFGDSNCNEGDMNKLHKEEMLKAATEARDKYLQDHPEAAEINLKYDPLQHIQEFQGLQEGGDDVVYTTEKASGWSDHVDTVVMVISCQDLVFAVCGNASGLERSSLRGSSMASVSKSNFSKMADHHNSPGSPISHTNIRVLVFSDVFDFVVC</sequence>
<feature type="region of interest" description="Disordered" evidence="8">
    <location>
        <begin position="1"/>
        <end position="103"/>
    </location>
</feature>